<sequence length="301" mass="29973">MTGAGLSLRERIFVAIAWTPKATVQAALGAQPLDMIRNAAGPHSPLLEVGHEILTTSVFAIIVCANVGVSLIHYLAPRWLHRTVPPTVVMAAVAEAPPSPSPCGTTTNMDDGGRAAAGASGGAAAASHEVIGGAIGVYSTSGDSDGHGGGGGSSVRPLRVGPVGYDWAEESYSPTPRSIYRTCQGEQALAAAMAVSGGGGGGYRWCRCMEHGGSAAPASKDNYPAAPLVTRAKLPPPSERPPRPPASSPALMSPSAHSAAAGVRTPLSSSGGSSSEREDRAAAGGGGTGTGTTASASTTEE</sequence>
<feature type="compositionally biased region" description="Low complexity" evidence="1">
    <location>
        <begin position="248"/>
        <end position="261"/>
    </location>
</feature>
<feature type="non-terminal residue" evidence="2">
    <location>
        <position position="1"/>
    </location>
</feature>
<evidence type="ECO:0000313" key="2">
    <source>
        <dbReference type="EMBL" id="GIM14764.1"/>
    </source>
</evidence>
<organism evidence="2 3">
    <name type="scientific">Volvox reticuliferus</name>
    <dbReference type="NCBI Taxonomy" id="1737510"/>
    <lineage>
        <taxon>Eukaryota</taxon>
        <taxon>Viridiplantae</taxon>
        <taxon>Chlorophyta</taxon>
        <taxon>core chlorophytes</taxon>
        <taxon>Chlorophyceae</taxon>
        <taxon>CS clade</taxon>
        <taxon>Chlamydomonadales</taxon>
        <taxon>Volvocaceae</taxon>
        <taxon>Volvox</taxon>
    </lineage>
</organism>
<evidence type="ECO:0000313" key="3">
    <source>
        <dbReference type="Proteomes" id="UP000722791"/>
    </source>
</evidence>
<reference evidence="2" key="1">
    <citation type="journal article" date="2021" name="Proc. Natl. Acad. Sci. U.S.A.">
        <title>Three genomes in the algal genus Volvox reveal the fate of a haploid sex-determining region after a transition to homothallism.</title>
        <authorList>
            <person name="Yamamoto K."/>
            <person name="Hamaji T."/>
            <person name="Kawai-Toyooka H."/>
            <person name="Matsuzaki R."/>
            <person name="Takahashi F."/>
            <person name="Nishimura Y."/>
            <person name="Kawachi M."/>
            <person name="Noguchi H."/>
            <person name="Minakuchi Y."/>
            <person name="Umen J.G."/>
            <person name="Toyoda A."/>
            <person name="Nozaki H."/>
        </authorList>
    </citation>
    <scope>NUCLEOTIDE SEQUENCE</scope>
    <source>
        <strain evidence="2">NIES-3785</strain>
    </source>
</reference>
<dbReference type="AlphaFoldDB" id="A0A8J4LYL2"/>
<name>A0A8J4LYL2_9CHLO</name>
<evidence type="ECO:0000256" key="1">
    <source>
        <dbReference type="SAM" id="MobiDB-lite"/>
    </source>
</evidence>
<comment type="caution">
    <text evidence="2">The sequence shown here is derived from an EMBL/GenBank/DDBJ whole genome shotgun (WGS) entry which is preliminary data.</text>
</comment>
<dbReference type="InterPro" id="IPR051843">
    <property type="entry name" value="CPA1_transporter"/>
</dbReference>
<dbReference type="PANTHER" id="PTHR31102:SF1">
    <property type="entry name" value="CATION_H+ EXCHANGER DOMAIN-CONTAINING PROTEIN"/>
    <property type="match status" value="1"/>
</dbReference>
<proteinExistence type="predicted"/>
<dbReference type="GO" id="GO:0098662">
    <property type="term" value="P:inorganic cation transmembrane transport"/>
    <property type="evidence" value="ECO:0007669"/>
    <property type="project" value="TreeGrafter"/>
</dbReference>
<dbReference type="PANTHER" id="PTHR31102">
    <property type="match status" value="1"/>
</dbReference>
<gene>
    <name evidence="2" type="ORF">Vretimale_17575</name>
</gene>
<feature type="compositionally biased region" description="Pro residues" evidence="1">
    <location>
        <begin position="234"/>
        <end position="247"/>
    </location>
</feature>
<protein>
    <submittedName>
        <fullName evidence="2">Uncharacterized protein</fullName>
    </submittedName>
</protein>
<dbReference type="Proteomes" id="UP000722791">
    <property type="component" value="Unassembled WGS sequence"/>
</dbReference>
<feature type="compositionally biased region" description="Low complexity" evidence="1">
    <location>
        <begin position="291"/>
        <end position="301"/>
    </location>
</feature>
<accession>A0A8J4LYL2</accession>
<dbReference type="EMBL" id="BNCQ01000059">
    <property type="protein sequence ID" value="GIM14764.1"/>
    <property type="molecule type" value="Genomic_DNA"/>
</dbReference>
<feature type="region of interest" description="Disordered" evidence="1">
    <location>
        <begin position="229"/>
        <end position="301"/>
    </location>
</feature>